<dbReference type="EMBL" id="BMMH01000001">
    <property type="protein sequence ID" value="GGK94873.1"/>
    <property type="molecule type" value="Genomic_DNA"/>
</dbReference>
<reference evidence="1" key="2">
    <citation type="submission" date="2020-09" db="EMBL/GenBank/DDBJ databases">
        <authorList>
            <person name="Sun Q."/>
            <person name="Zhou Y."/>
        </authorList>
    </citation>
    <scope>NUCLEOTIDE SEQUENCE</scope>
    <source>
        <strain evidence="1">CGMCC 4.3508</strain>
    </source>
</reference>
<evidence type="ECO:0000313" key="2">
    <source>
        <dbReference type="Proteomes" id="UP000638263"/>
    </source>
</evidence>
<sequence>MGTGGTATLGPMFDSPRPAVVVALPGTGSDAHFARRAFGPASAAAGLDFVAVDPDPDAVIESYRTALDDAAVRGPVLAAGISLGAAVAVEWAAGRDPADISGIVAALPAWTGPDTADCPATLSAAATAAQLRAEGLEPVLARMRASSPTWLADALTRSWRSQWPGLPGALEEAAQYKWPEPALLDALAVPLAVVAAADDPVHPAIVGREWARRAPRSALAEVTLAELGADPAVLGRLALRHLG</sequence>
<protein>
    <recommendedName>
        <fullName evidence="3">Alpha/beta hydrolase</fullName>
    </recommendedName>
</protein>
<proteinExistence type="predicted"/>
<organism evidence="1 2">
    <name type="scientific">Nocardia jinanensis</name>
    <dbReference type="NCBI Taxonomy" id="382504"/>
    <lineage>
        <taxon>Bacteria</taxon>
        <taxon>Bacillati</taxon>
        <taxon>Actinomycetota</taxon>
        <taxon>Actinomycetes</taxon>
        <taxon>Mycobacteriales</taxon>
        <taxon>Nocardiaceae</taxon>
        <taxon>Nocardia</taxon>
    </lineage>
</organism>
<dbReference type="Gene3D" id="3.40.50.1820">
    <property type="entry name" value="alpha/beta hydrolase"/>
    <property type="match status" value="1"/>
</dbReference>
<keyword evidence="2" id="KW-1185">Reference proteome</keyword>
<dbReference type="Proteomes" id="UP000638263">
    <property type="component" value="Unassembled WGS sequence"/>
</dbReference>
<gene>
    <name evidence="1" type="ORF">GCM10011588_06590</name>
</gene>
<dbReference type="SUPFAM" id="SSF53474">
    <property type="entry name" value="alpha/beta-Hydrolases"/>
    <property type="match status" value="1"/>
</dbReference>
<reference evidence="1" key="1">
    <citation type="journal article" date="2014" name="Int. J. Syst. Evol. Microbiol.">
        <title>Complete genome sequence of Corynebacterium casei LMG S-19264T (=DSM 44701T), isolated from a smear-ripened cheese.</title>
        <authorList>
            <consortium name="US DOE Joint Genome Institute (JGI-PGF)"/>
            <person name="Walter F."/>
            <person name="Albersmeier A."/>
            <person name="Kalinowski J."/>
            <person name="Ruckert C."/>
        </authorList>
    </citation>
    <scope>NUCLEOTIDE SEQUENCE</scope>
    <source>
        <strain evidence="1">CGMCC 4.3508</strain>
    </source>
</reference>
<evidence type="ECO:0008006" key="3">
    <source>
        <dbReference type="Google" id="ProtNLM"/>
    </source>
</evidence>
<dbReference type="AlphaFoldDB" id="A0A917R826"/>
<evidence type="ECO:0000313" key="1">
    <source>
        <dbReference type="EMBL" id="GGK94873.1"/>
    </source>
</evidence>
<comment type="caution">
    <text evidence="1">The sequence shown here is derived from an EMBL/GenBank/DDBJ whole genome shotgun (WGS) entry which is preliminary data.</text>
</comment>
<name>A0A917R826_9NOCA</name>
<dbReference type="InterPro" id="IPR029058">
    <property type="entry name" value="AB_hydrolase_fold"/>
</dbReference>
<accession>A0A917R826</accession>